<dbReference type="SUPFAM" id="SSF52113">
    <property type="entry name" value="BRCT domain"/>
    <property type="match status" value="3"/>
</dbReference>
<dbReference type="CDD" id="cd17731">
    <property type="entry name" value="BRCT_TopBP1_rpt2_like"/>
    <property type="match status" value="1"/>
</dbReference>
<dbReference type="GeneID" id="77731441"/>
<keyword evidence="1" id="KW-0677">Repeat</keyword>
<reference evidence="4" key="1">
    <citation type="journal article" date="2022" name="G3 (Bethesda)">
        <title>High quality genome of the basidiomycete yeast Dioszegia hungarica PDD-24b-2 isolated from cloud water.</title>
        <authorList>
            <person name="Jarrige D."/>
            <person name="Haridas S."/>
            <person name="Bleykasten-Grosshans C."/>
            <person name="Joly M."/>
            <person name="Nadalig T."/>
            <person name="Sancelme M."/>
            <person name="Vuilleumier S."/>
            <person name="Grigoriev I.V."/>
            <person name="Amato P."/>
            <person name="Bringel F."/>
        </authorList>
    </citation>
    <scope>NUCLEOTIDE SEQUENCE</scope>
    <source>
        <strain evidence="4">PDD-24b-2</strain>
    </source>
</reference>
<feature type="compositionally biased region" description="Low complexity" evidence="2">
    <location>
        <begin position="863"/>
        <end position="876"/>
    </location>
</feature>
<feature type="region of interest" description="Disordered" evidence="2">
    <location>
        <begin position="837"/>
        <end position="918"/>
    </location>
</feature>
<gene>
    <name evidence="4" type="ORF">MKK02DRAFT_43002</name>
</gene>
<dbReference type="GO" id="GO:0006270">
    <property type="term" value="P:DNA replication initiation"/>
    <property type="evidence" value="ECO:0007669"/>
    <property type="project" value="TreeGrafter"/>
</dbReference>
<feature type="region of interest" description="Disordered" evidence="2">
    <location>
        <begin position="1"/>
        <end position="43"/>
    </location>
</feature>
<name>A0AA38HGP3_9TREE</name>
<feature type="domain" description="BRCT" evidence="3">
    <location>
        <begin position="544"/>
        <end position="622"/>
    </location>
</feature>
<protein>
    <recommendedName>
        <fullName evidence="3">BRCT domain-containing protein</fullName>
    </recommendedName>
</protein>
<feature type="region of interest" description="Disordered" evidence="2">
    <location>
        <begin position="700"/>
        <end position="816"/>
    </location>
</feature>
<dbReference type="GO" id="GO:0033314">
    <property type="term" value="P:mitotic DNA replication checkpoint signaling"/>
    <property type="evidence" value="ECO:0007669"/>
    <property type="project" value="TreeGrafter"/>
</dbReference>
<feature type="region of interest" description="Disordered" evidence="2">
    <location>
        <begin position="343"/>
        <end position="431"/>
    </location>
</feature>
<dbReference type="Gene3D" id="3.40.50.10190">
    <property type="entry name" value="BRCT domain"/>
    <property type="match status" value="4"/>
</dbReference>
<feature type="compositionally biased region" description="Polar residues" evidence="2">
    <location>
        <begin position="383"/>
        <end position="394"/>
    </location>
</feature>
<dbReference type="PANTHER" id="PTHR13561">
    <property type="entry name" value="DNA REPLICATION REGULATOR DPB11-RELATED"/>
    <property type="match status" value="1"/>
</dbReference>
<evidence type="ECO:0000313" key="5">
    <source>
        <dbReference type="Proteomes" id="UP001164286"/>
    </source>
</evidence>
<feature type="domain" description="BRCT" evidence="3">
    <location>
        <begin position="65"/>
        <end position="137"/>
    </location>
</feature>
<feature type="compositionally biased region" description="Polar residues" evidence="2">
    <location>
        <begin position="891"/>
        <end position="901"/>
    </location>
</feature>
<dbReference type="RefSeq" id="XP_052948381.1">
    <property type="nucleotide sequence ID" value="XM_053092236.1"/>
</dbReference>
<evidence type="ECO:0000313" key="4">
    <source>
        <dbReference type="EMBL" id="KAI9638604.1"/>
    </source>
</evidence>
<feature type="compositionally biased region" description="Basic and acidic residues" evidence="2">
    <location>
        <begin position="363"/>
        <end position="373"/>
    </location>
</feature>
<proteinExistence type="predicted"/>
<feature type="region of interest" description="Disordered" evidence="2">
    <location>
        <begin position="651"/>
        <end position="688"/>
    </location>
</feature>
<dbReference type="InterPro" id="IPR059215">
    <property type="entry name" value="BRCT2_TopBP1-like"/>
</dbReference>
<feature type="compositionally biased region" description="Basic and acidic residues" evidence="2">
    <location>
        <begin position="960"/>
        <end position="970"/>
    </location>
</feature>
<dbReference type="Pfam" id="PF12738">
    <property type="entry name" value="PTCB-BRCT"/>
    <property type="match status" value="2"/>
</dbReference>
<dbReference type="Pfam" id="PF00533">
    <property type="entry name" value="BRCT"/>
    <property type="match status" value="1"/>
</dbReference>
<feature type="compositionally biased region" description="Basic and acidic residues" evidence="2">
    <location>
        <begin position="31"/>
        <end position="43"/>
    </location>
</feature>
<organism evidence="4 5">
    <name type="scientific">Dioszegia hungarica</name>
    <dbReference type="NCBI Taxonomy" id="4972"/>
    <lineage>
        <taxon>Eukaryota</taxon>
        <taxon>Fungi</taxon>
        <taxon>Dikarya</taxon>
        <taxon>Basidiomycota</taxon>
        <taxon>Agaricomycotina</taxon>
        <taxon>Tremellomycetes</taxon>
        <taxon>Tremellales</taxon>
        <taxon>Bulleribasidiaceae</taxon>
        <taxon>Dioszegia</taxon>
    </lineage>
</organism>
<feature type="compositionally biased region" description="Low complexity" evidence="2">
    <location>
        <begin position="840"/>
        <end position="855"/>
    </location>
</feature>
<dbReference type="GO" id="GO:0007095">
    <property type="term" value="P:mitotic G2 DNA damage checkpoint signaling"/>
    <property type="evidence" value="ECO:0007669"/>
    <property type="project" value="TreeGrafter"/>
</dbReference>
<dbReference type="InterPro" id="IPR001357">
    <property type="entry name" value="BRCT_dom"/>
</dbReference>
<evidence type="ECO:0000259" key="3">
    <source>
        <dbReference type="PROSITE" id="PS50172"/>
    </source>
</evidence>
<feature type="region of interest" description="Disordered" evidence="2">
    <location>
        <begin position="945"/>
        <end position="976"/>
    </location>
</feature>
<dbReference type="SMART" id="SM00292">
    <property type="entry name" value="BRCT"/>
    <property type="match status" value="3"/>
</dbReference>
<dbReference type="AlphaFoldDB" id="A0AA38HGP3"/>
<sequence>MSSRGLNRRGHLSSKVPNVKLRPSSSALPSKVHEAEPRNAMDQELQRRAWEAGDDEDVSSAALRSTRKPWERVIITFTGVDDKPHLTELARNLGATITPALTKETTHVVANQFGSAKYLYAVEHRIPVMRPEWISETHATWKDAGEVDMISSMEGRKLLPFTGLTISISGVEPMDRRKQVIAQITLNGGTYAKDLDKTSTHLVTVQPTNIRKPSEKVKWAVGQLKERESRQRAGKSVDDEDMKIVYEDWIWDCVGYEGRWKEDWYDAQKVRRTSRTKYDEVMSGEAKQRMLQAFARIDAVIQEEPAVLKKRKRDNMDHLVGDIISTSTGSSSKPVRASNQLKFAPTGMDFDTEDAEGTVVAEPSRRPILDPTDRPGPMRKTSILHSSRTGSFATPSAGPSKLSREVFAESPSSASLPATLPPSRSGGPSRLGRTRLFAGIGKFVLHIEEDVAIMQREMARHSATVVSMEDWKNGEKVDYVIVRLYSLSPPDLSFIPEDERPQVVTECWVEACASAQRIIPLDSHVCFTPLKGDFPIPGLGETDVHVAGFSGPDRVYLKRLARVVGLNVSDKLGRHTTHLISPEPSGQKYEKATDWGVPVVHDNWLLAMVRTSALHDYEPYRLVAGQPVPVSERETLEWLFVKETSASTAVNRAAREGTEGDVTKETSPVAGGGDFEMGSSAPVEPPRSSRLEVNDMLETPAAVADSPNPSAFRKLKLTPTHVDPIPSTTSDRASVSIGSTSFPLSPPNQDTERLLNQATTLAKPARRLRSDPEPVSQSKRKVHAESVESKLSRNASAPPAPDQPASIPTADLTRTTSLTAKQGLGRPEMSEMLKLLAQPSDTSSSSSATPTSRSTKPLRRARPSGASGASSRLRTSMAYSPAAERDVSEVGDTTTDTNFRFSHSPPPQQFQLPDGGYDESVRINYVDPVADREKRKLLESIRKGAAAAEKARTAEMSGRGGEEGVPDKEKVKKRRK</sequence>
<evidence type="ECO:0000256" key="1">
    <source>
        <dbReference type="ARBA" id="ARBA00022737"/>
    </source>
</evidence>
<keyword evidence="5" id="KW-1185">Reference proteome</keyword>
<dbReference type="EMBL" id="JAKWFO010000003">
    <property type="protein sequence ID" value="KAI9638604.1"/>
    <property type="molecule type" value="Genomic_DNA"/>
</dbReference>
<accession>A0AA38HGP3</accession>
<dbReference type="Proteomes" id="UP001164286">
    <property type="component" value="Unassembled WGS sequence"/>
</dbReference>
<dbReference type="PROSITE" id="PS50172">
    <property type="entry name" value="BRCT"/>
    <property type="match status" value="4"/>
</dbReference>
<dbReference type="PANTHER" id="PTHR13561:SF20">
    <property type="entry name" value="DNA TOPOISOMERASE 2-BINDING PROTEIN 1"/>
    <property type="match status" value="1"/>
</dbReference>
<feature type="compositionally biased region" description="Basic residues" evidence="2">
    <location>
        <begin position="1"/>
        <end position="12"/>
    </location>
</feature>
<feature type="compositionally biased region" description="Low complexity" evidence="2">
    <location>
        <begin position="410"/>
        <end position="425"/>
    </location>
</feature>
<evidence type="ECO:0000256" key="2">
    <source>
        <dbReference type="SAM" id="MobiDB-lite"/>
    </source>
</evidence>
<feature type="compositionally biased region" description="Polar residues" evidence="2">
    <location>
        <begin position="726"/>
        <end position="760"/>
    </location>
</feature>
<comment type="caution">
    <text evidence="4">The sequence shown here is derived from an EMBL/GenBank/DDBJ whole genome shotgun (WGS) entry which is preliminary data.</text>
</comment>
<feature type="domain" description="BRCT" evidence="3">
    <location>
        <begin position="432"/>
        <end position="526"/>
    </location>
</feature>
<dbReference type="InterPro" id="IPR036420">
    <property type="entry name" value="BRCT_dom_sf"/>
</dbReference>
<feature type="compositionally biased region" description="Basic and acidic residues" evidence="2">
    <location>
        <begin position="653"/>
        <end position="664"/>
    </location>
</feature>
<feature type="domain" description="BRCT" evidence="3">
    <location>
        <begin position="156"/>
        <end position="254"/>
    </location>
</feature>